<dbReference type="Proteomes" id="UP000476176">
    <property type="component" value="Unassembled WGS sequence"/>
</dbReference>
<dbReference type="Proteomes" id="UP000440367">
    <property type="component" value="Unassembled WGS sequence"/>
</dbReference>
<evidence type="ECO:0008006" key="19">
    <source>
        <dbReference type="Google" id="ProtNLM"/>
    </source>
</evidence>
<dbReference type="Proteomes" id="UP000437068">
    <property type="component" value="Unassembled WGS sequence"/>
</dbReference>
<evidence type="ECO:0000313" key="16">
    <source>
        <dbReference type="Proteomes" id="UP000441208"/>
    </source>
</evidence>
<comment type="caution">
    <text evidence="5">The sequence shown here is derived from an EMBL/GenBank/DDBJ whole genome shotgun (WGS) entry which is preliminary data.</text>
</comment>
<evidence type="ECO:0000313" key="12">
    <source>
        <dbReference type="Proteomes" id="UP000433483"/>
    </source>
</evidence>
<evidence type="ECO:0000313" key="14">
    <source>
        <dbReference type="Proteomes" id="UP000440367"/>
    </source>
</evidence>
<dbReference type="EMBL" id="QXGE01000036">
    <property type="protein sequence ID" value="KAE9328317.1"/>
    <property type="molecule type" value="Genomic_DNA"/>
</dbReference>
<evidence type="ECO:0000313" key="11">
    <source>
        <dbReference type="Proteomes" id="UP000429523"/>
    </source>
</evidence>
<protein>
    <recommendedName>
        <fullName evidence="19">RxLR effector protein</fullName>
    </recommendedName>
</protein>
<dbReference type="EMBL" id="QXGF01000630">
    <property type="protein sequence ID" value="KAE8937534.1"/>
    <property type="molecule type" value="Genomic_DNA"/>
</dbReference>
<evidence type="ECO:0000313" key="15">
    <source>
        <dbReference type="Proteomes" id="UP000440732"/>
    </source>
</evidence>
<dbReference type="Proteomes" id="UP000441208">
    <property type="component" value="Unassembled WGS sequence"/>
</dbReference>
<sequence>MRERISHLRRMSAGVLLLSSDLSGSLAVAAPPCIPKTRDTNPPDQPFRTPYVGSLAPQIPGCTPR</sequence>
<feature type="chain" id="PRO_5036166166" description="RxLR effector protein" evidence="2">
    <location>
        <begin position="28"/>
        <end position="65"/>
    </location>
</feature>
<evidence type="ECO:0000313" key="18">
    <source>
        <dbReference type="Proteomes" id="UP000488956"/>
    </source>
</evidence>
<evidence type="ECO:0000313" key="10">
    <source>
        <dbReference type="EMBL" id="KAE9328317.1"/>
    </source>
</evidence>
<evidence type="ECO:0000313" key="17">
    <source>
        <dbReference type="Proteomes" id="UP000476176"/>
    </source>
</evidence>
<evidence type="ECO:0000313" key="6">
    <source>
        <dbReference type="EMBL" id="KAE9152252.1"/>
    </source>
</evidence>
<accession>A0A6A3TVA2</accession>
<proteinExistence type="predicted"/>
<keyword evidence="2" id="KW-0732">Signal</keyword>
<dbReference type="Proteomes" id="UP000440732">
    <property type="component" value="Unassembled WGS sequence"/>
</dbReference>
<dbReference type="EMBL" id="QXGD01000640">
    <property type="protein sequence ID" value="KAE9230638.1"/>
    <property type="molecule type" value="Genomic_DNA"/>
</dbReference>
<evidence type="ECO:0000313" key="9">
    <source>
        <dbReference type="EMBL" id="KAE9253598.1"/>
    </source>
</evidence>
<dbReference type="EMBL" id="QXGB01000571">
    <property type="protein sequence ID" value="KAE9210390.1"/>
    <property type="molecule type" value="Genomic_DNA"/>
</dbReference>
<evidence type="ECO:0000313" key="4">
    <source>
        <dbReference type="EMBL" id="KAE9110651.1"/>
    </source>
</evidence>
<gene>
    <name evidence="10" type="ORF">PF001_g1486</name>
    <name evidence="8" type="ORF">PF002_g12933</name>
    <name evidence="9" type="ORF">PF004_g1447</name>
    <name evidence="7" type="ORF">PF005_g11442</name>
    <name evidence="6" type="ORF">PF006_g3534</name>
    <name evidence="5" type="ORF">PF007_g1705</name>
    <name evidence="3" type="ORF">PF009_g12568</name>
    <name evidence="4" type="ORF">PF010_g11083</name>
</gene>
<dbReference type="EMBL" id="QXGA01000114">
    <property type="protein sequence ID" value="KAE9152252.1"/>
    <property type="molecule type" value="Genomic_DNA"/>
</dbReference>
<name>A0A6A3TVA2_9STRA</name>
<evidence type="ECO:0000313" key="3">
    <source>
        <dbReference type="EMBL" id="KAE8937534.1"/>
    </source>
</evidence>
<feature type="region of interest" description="Disordered" evidence="1">
    <location>
        <begin position="32"/>
        <end position="65"/>
    </location>
</feature>
<dbReference type="Proteomes" id="UP000429523">
    <property type="component" value="Unassembled WGS sequence"/>
</dbReference>
<feature type="signal peptide" evidence="2">
    <location>
        <begin position="1"/>
        <end position="27"/>
    </location>
</feature>
<dbReference type="EMBL" id="QXFZ01000042">
    <property type="protein sequence ID" value="KAE9137724.1"/>
    <property type="molecule type" value="Genomic_DNA"/>
</dbReference>
<evidence type="ECO:0000256" key="1">
    <source>
        <dbReference type="SAM" id="MobiDB-lite"/>
    </source>
</evidence>
<dbReference type="EMBL" id="QXFX01000579">
    <property type="protein sequence ID" value="KAE9110651.1"/>
    <property type="molecule type" value="Genomic_DNA"/>
</dbReference>
<dbReference type="EMBL" id="QXGC01000035">
    <property type="protein sequence ID" value="KAE9253598.1"/>
    <property type="molecule type" value="Genomic_DNA"/>
</dbReference>
<keyword evidence="12" id="KW-1185">Reference proteome</keyword>
<reference evidence="11 12" key="1">
    <citation type="submission" date="2018-08" db="EMBL/GenBank/DDBJ databases">
        <title>Genomic investigation of the strawberry pathogen Phytophthora fragariae indicates pathogenicity is determined by transcriptional variation in three key races.</title>
        <authorList>
            <person name="Adams T.M."/>
            <person name="Armitage A.D."/>
            <person name="Sobczyk M.K."/>
            <person name="Bates H.J."/>
            <person name="Dunwell J.M."/>
            <person name="Nellist C.F."/>
            <person name="Harrison R.J."/>
        </authorList>
    </citation>
    <scope>NUCLEOTIDE SEQUENCE [LARGE SCALE GENOMIC DNA]</scope>
    <source>
        <strain evidence="10 13">A4</strain>
        <strain evidence="8 14">BC-1</strain>
        <strain evidence="9 17">BC-23</strain>
        <strain evidence="7 12">NOV-27</strain>
        <strain evidence="6 15">NOV-5</strain>
        <strain evidence="5 16">NOV-71</strain>
        <strain evidence="3 11">NOV-9</strain>
        <strain evidence="4 18">ONT-3</strain>
    </source>
</reference>
<evidence type="ECO:0000313" key="5">
    <source>
        <dbReference type="EMBL" id="KAE9137724.1"/>
    </source>
</evidence>
<evidence type="ECO:0000313" key="8">
    <source>
        <dbReference type="EMBL" id="KAE9230638.1"/>
    </source>
</evidence>
<organism evidence="5 16">
    <name type="scientific">Phytophthora fragariae</name>
    <dbReference type="NCBI Taxonomy" id="53985"/>
    <lineage>
        <taxon>Eukaryota</taxon>
        <taxon>Sar</taxon>
        <taxon>Stramenopiles</taxon>
        <taxon>Oomycota</taxon>
        <taxon>Peronosporomycetes</taxon>
        <taxon>Peronosporales</taxon>
        <taxon>Peronosporaceae</taxon>
        <taxon>Phytophthora</taxon>
    </lineage>
</organism>
<evidence type="ECO:0000313" key="13">
    <source>
        <dbReference type="Proteomes" id="UP000437068"/>
    </source>
</evidence>
<dbReference type="AlphaFoldDB" id="A0A6A3TVA2"/>
<evidence type="ECO:0000313" key="7">
    <source>
        <dbReference type="EMBL" id="KAE9210390.1"/>
    </source>
</evidence>
<evidence type="ECO:0000256" key="2">
    <source>
        <dbReference type="SAM" id="SignalP"/>
    </source>
</evidence>
<dbReference type="Proteomes" id="UP000433483">
    <property type="component" value="Unassembled WGS sequence"/>
</dbReference>
<dbReference type="Proteomes" id="UP000488956">
    <property type="component" value="Unassembled WGS sequence"/>
</dbReference>